<protein>
    <submittedName>
        <fullName evidence="1">Uncharacterized protein</fullName>
    </submittedName>
</protein>
<evidence type="ECO:0000313" key="1">
    <source>
        <dbReference type="EMBL" id="KAH7911512.1"/>
    </source>
</evidence>
<reference evidence="1" key="1">
    <citation type="journal article" date="2021" name="New Phytol.">
        <title>Evolutionary innovations through gain and loss of genes in the ectomycorrhizal Boletales.</title>
        <authorList>
            <person name="Wu G."/>
            <person name="Miyauchi S."/>
            <person name="Morin E."/>
            <person name="Kuo A."/>
            <person name="Drula E."/>
            <person name="Varga T."/>
            <person name="Kohler A."/>
            <person name="Feng B."/>
            <person name="Cao Y."/>
            <person name="Lipzen A."/>
            <person name="Daum C."/>
            <person name="Hundley H."/>
            <person name="Pangilinan J."/>
            <person name="Johnson J."/>
            <person name="Barry K."/>
            <person name="LaButti K."/>
            <person name="Ng V."/>
            <person name="Ahrendt S."/>
            <person name="Min B."/>
            <person name="Choi I.G."/>
            <person name="Park H."/>
            <person name="Plett J.M."/>
            <person name="Magnuson J."/>
            <person name="Spatafora J.W."/>
            <person name="Nagy L.G."/>
            <person name="Henrissat B."/>
            <person name="Grigoriev I.V."/>
            <person name="Yang Z.L."/>
            <person name="Xu J."/>
            <person name="Martin F.M."/>
        </authorList>
    </citation>
    <scope>NUCLEOTIDE SEQUENCE</scope>
    <source>
        <strain evidence="1">ATCC 28755</strain>
    </source>
</reference>
<evidence type="ECO:0000313" key="2">
    <source>
        <dbReference type="Proteomes" id="UP000790377"/>
    </source>
</evidence>
<dbReference type="Proteomes" id="UP000790377">
    <property type="component" value="Unassembled WGS sequence"/>
</dbReference>
<organism evidence="1 2">
    <name type="scientific">Hygrophoropsis aurantiaca</name>
    <dbReference type="NCBI Taxonomy" id="72124"/>
    <lineage>
        <taxon>Eukaryota</taxon>
        <taxon>Fungi</taxon>
        <taxon>Dikarya</taxon>
        <taxon>Basidiomycota</taxon>
        <taxon>Agaricomycotina</taxon>
        <taxon>Agaricomycetes</taxon>
        <taxon>Agaricomycetidae</taxon>
        <taxon>Boletales</taxon>
        <taxon>Coniophorineae</taxon>
        <taxon>Hygrophoropsidaceae</taxon>
        <taxon>Hygrophoropsis</taxon>
    </lineage>
</organism>
<proteinExistence type="predicted"/>
<sequence>MMIALRVSLSTTILTLCTLLACISAIRAKCVHYDQHSLSLGIYQFEDCTVHPDTASTDHHTYNFDLPPLNKKWDAHGCQCLDFVTYLKKGTRSVLFAPGSKGSMHLLHDAWCAQPREGDHDEYTTKPYIAHAIGPWQYQSAYVCRGPSSSGGGKPAPSAKKHDHGGVVEELKHGVAGEVAKKVVKAGGKVVKTIKGGPGRWLPDWTDTVDGLPVEDVVLDAAAALLL</sequence>
<accession>A0ACB8AED6</accession>
<dbReference type="EMBL" id="MU267675">
    <property type="protein sequence ID" value="KAH7911512.1"/>
    <property type="molecule type" value="Genomic_DNA"/>
</dbReference>
<gene>
    <name evidence="1" type="ORF">BJ138DRAFT_1150375</name>
</gene>
<keyword evidence="2" id="KW-1185">Reference proteome</keyword>
<comment type="caution">
    <text evidence="1">The sequence shown here is derived from an EMBL/GenBank/DDBJ whole genome shotgun (WGS) entry which is preliminary data.</text>
</comment>
<name>A0ACB8AED6_9AGAM</name>